<evidence type="ECO:0000313" key="3">
    <source>
        <dbReference type="Proteomes" id="UP001055247"/>
    </source>
</evidence>
<protein>
    <recommendedName>
        <fullName evidence="4">Haemolysin XhlA</fullName>
    </recommendedName>
</protein>
<proteinExistence type="predicted"/>
<evidence type="ECO:0000313" key="2">
    <source>
        <dbReference type="EMBL" id="GJD88155.1"/>
    </source>
</evidence>
<keyword evidence="3" id="KW-1185">Reference proteome</keyword>
<organism evidence="2 3">
    <name type="scientific">Methylobacterium hispanicum</name>
    <dbReference type="NCBI Taxonomy" id="270350"/>
    <lineage>
        <taxon>Bacteria</taxon>
        <taxon>Pseudomonadati</taxon>
        <taxon>Pseudomonadota</taxon>
        <taxon>Alphaproteobacteria</taxon>
        <taxon>Hyphomicrobiales</taxon>
        <taxon>Methylobacteriaceae</taxon>
        <taxon>Methylobacterium</taxon>
    </lineage>
</organism>
<keyword evidence="1" id="KW-1133">Transmembrane helix</keyword>
<dbReference type="SUPFAM" id="SSF58100">
    <property type="entry name" value="Bacterial hemolysins"/>
    <property type="match status" value="1"/>
</dbReference>
<comment type="caution">
    <text evidence="2">The sequence shown here is derived from an EMBL/GenBank/DDBJ whole genome shotgun (WGS) entry which is preliminary data.</text>
</comment>
<keyword evidence="1" id="KW-0812">Transmembrane</keyword>
<evidence type="ECO:0008006" key="4">
    <source>
        <dbReference type="Google" id="ProtNLM"/>
    </source>
</evidence>
<sequence length="97" mass="10606">MPTLPEESTDTPVLSGQGDIKSDVRLLAYQVAQLDKKLDRFFEEVKNNYASKADLKNVKDDVDKLNNNIGWLVKIIIGAVVVALLGLVIVKGGVSPR</sequence>
<keyword evidence="1" id="KW-0472">Membrane</keyword>
<dbReference type="Proteomes" id="UP001055247">
    <property type="component" value="Unassembled WGS sequence"/>
</dbReference>
<dbReference type="AlphaFoldDB" id="A0AAV4ZK22"/>
<evidence type="ECO:0000256" key="1">
    <source>
        <dbReference type="SAM" id="Phobius"/>
    </source>
</evidence>
<reference evidence="2" key="2">
    <citation type="submission" date="2021-08" db="EMBL/GenBank/DDBJ databases">
        <authorList>
            <person name="Tani A."/>
            <person name="Ola A."/>
            <person name="Ogura Y."/>
            <person name="Katsura K."/>
            <person name="Hayashi T."/>
        </authorList>
    </citation>
    <scope>NUCLEOTIDE SEQUENCE</scope>
    <source>
        <strain evidence="2">DSM 16372</strain>
    </source>
</reference>
<gene>
    <name evidence="2" type="ORF">BHAOGJBA_1668</name>
</gene>
<dbReference type="EMBL" id="BPQO01000006">
    <property type="protein sequence ID" value="GJD88155.1"/>
    <property type="molecule type" value="Genomic_DNA"/>
</dbReference>
<reference evidence="2" key="1">
    <citation type="journal article" date="2016" name="Front. Microbiol.">
        <title>Genome Sequence of the Piezophilic, Mesophilic Sulfate-Reducing Bacterium Desulfovibrio indicus J2T.</title>
        <authorList>
            <person name="Cao J."/>
            <person name="Maignien L."/>
            <person name="Shao Z."/>
            <person name="Alain K."/>
            <person name="Jebbar M."/>
        </authorList>
    </citation>
    <scope>NUCLEOTIDE SEQUENCE</scope>
    <source>
        <strain evidence="2">DSM 16372</strain>
    </source>
</reference>
<accession>A0AAV4ZK22</accession>
<feature type="transmembrane region" description="Helical" evidence="1">
    <location>
        <begin position="69"/>
        <end position="90"/>
    </location>
</feature>
<name>A0AAV4ZK22_9HYPH</name>